<reference evidence="1 2" key="1">
    <citation type="submission" date="2019-12" db="EMBL/GenBank/DDBJ databases">
        <title>Complete genome sequence of Mycolicibacterium xenopi str. JCM15661T.</title>
        <authorList>
            <person name="Yoshida M."/>
            <person name="Fukano H."/>
            <person name="Asakura T."/>
            <person name="Hoshino Y."/>
        </authorList>
    </citation>
    <scope>NUCLEOTIDE SEQUENCE [LARGE SCALE GENOMIC DNA]</scope>
    <source>
        <strain evidence="1 2">JCM 15661T</strain>
    </source>
</reference>
<sequence length="65" mass="6557">MVAADEMLVAGVPWPRYKAVALIAGFATLLLVAVLTASVAPSVLAAAGVSVSVGVVLKALQQPRQ</sequence>
<protein>
    <submittedName>
        <fullName evidence="1">Uncharacterized protein</fullName>
    </submittedName>
</protein>
<dbReference type="KEGG" id="mxe:MYXE_28020"/>
<dbReference type="Proteomes" id="UP000464624">
    <property type="component" value="Chromosome"/>
</dbReference>
<evidence type="ECO:0000313" key="2">
    <source>
        <dbReference type="Proteomes" id="UP000464624"/>
    </source>
</evidence>
<evidence type="ECO:0000313" key="1">
    <source>
        <dbReference type="EMBL" id="BBU23012.1"/>
    </source>
</evidence>
<name>A0AAD1H283_MYCXE</name>
<proteinExistence type="predicted"/>
<organism evidence="1 2">
    <name type="scientific">Mycobacterium xenopi</name>
    <dbReference type="NCBI Taxonomy" id="1789"/>
    <lineage>
        <taxon>Bacteria</taxon>
        <taxon>Bacillati</taxon>
        <taxon>Actinomycetota</taxon>
        <taxon>Actinomycetes</taxon>
        <taxon>Mycobacteriales</taxon>
        <taxon>Mycobacteriaceae</taxon>
        <taxon>Mycobacterium</taxon>
    </lineage>
</organism>
<gene>
    <name evidence="1" type="ORF">MYXE_28020</name>
</gene>
<accession>A0AAD1H283</accession>
<dbReference type="EMBL" id="AP022314">
    <property type="protein sequence ID" value="BBU23012.1"/>
    <property type="molecule type" value="Genomic_DNA"/>
</dbReference>
<dbReference type="AlphaFoldDB" id="A0AAD1H283"/>